<keyword evidence="7" id="KW-1185">Reference proteome</keyword>
<dbReference type="EMBL" id="JAVDQD010000002">
    <property type="protein sequence ID" value="MDR6238507.1"/>
    <property type="molecule type" value="Genomic_DNA"/>
</dbReference>
<evidence type="ECO:0000256" key="4">
    <source>
        <dbReference type="ARBA" id="ARBA00023136"/>
    </source>
</evidence>
<dbReference type="RefSeq" id="WP_309938018.1">
    <property type="nucleotide sequence ID" value="NZ_AP025305.1"/>
</dbReference>
<comment type="caution">
    <text evidence="6">The sequence shown here is derived from an EMBL/GenBank/DDBJ whole genome shotgun (WGS) entry which is preliminary data.</text>
</comment>
<evidence type="ECO:0000256" key="1">
    <source>
        <dbReference type="ARBA" id="ARBA00004141"/>
    </source>
</evidence>
<dbReference type="GO" id="GO:0016020">
    <property type="term" value="C:membrane"/>
    <property type="evidence" value="ECO:0007669"/>
    <property type="project" value="UniProtKB-SubCell"/>
</dbReference>
<sequence>MKNKNLLIFRISTALLTMLMLLSAGMYLFNYEMVSETYINIGFPTFIIYPLAIAKILGLVAIWTNKSKTLKEWAYAGFAYDLILAVGAHVNVNDGEYFGAVIGLLILAVSYYADKKVNAEPVAA</sequence>
<keyword evidence="3 5" id="KW-1133">Transmembrane helix</keyword>
<organism evidence="6 7">
    <name type="scientific">Aureibacter tunicatorum</name>
    <dbReference type="NCBI Taxonomy" id="866807"/>
    <lineage>
        <taxon>Bacteria</taxon>
        <taxon>Pseudomonadati</taxon>
        <taxon>Bacteroidota</taxon>
        <taxon>Cytophagia</taxon>
        <taxon>Cytophagales</taxon>
        <taxon>Persicobacteraceae</taxon>
        <taxon>Aureibacter</taxon>
    </lineage>
</organism>
<name>A0AAE3XL86_9BACT</name>
<feature type="transmembrane region" description="Helical" evidence="5">
    <location>
        <begin position="41"/>
        <end position="61"/>
    </location>
</feature>
<evidence type="ECO:0000256" key="3">
    <source>
        <dbReference type="ARBA" id="ARBA00022989"/>
    </source>
</evidence>
<dbReference type="InterPro" id="IPR032808">
    <property type="entry name" value="DoxX"/>
</dbReference>
<evidence type="ECO:0000313" key="7">
    <source>
        <dbReference type="Proteomes" id="UP001185092"/>
    </source>
</evidence>
<feature type="transmembrane region" description="Helical" evidence="5">
    <location>
        <begin position="7"/>
        <end position="29"/>
    </location>
</feature>
<protein>
    <submittedName>
        <fullName evidence="6">Membrane-anchored protein</fullName>
    </submittedName>
</protein>
<proteinExistence type="predicted"/>
<dbReference type="Proteomes" id="UP001185092">
    <property type="component" value="Unassembled WGS sequence"/>
</dbReference>
<feature type="transmembrane region" description="Helical" evidence="5">
    <location>
        <begin position="97"/>
        <end position="113"/>
    </location>
</feature>
<evidence type="ECO:0000256" key="2">
    <source>
        <dbReference type="ARBA" id="ARBA00022692"/>
    </source>
</evidence>
<dbReference type="AlphaFoldDB" id="A0AAE3XL86"/>
<reference evidence="6" key="1">
    <citation type="submission" date="2023-07" db="EMBL/GenBank/DDBJ databases">
        <title>Genomic Encyclopedia of Type Strains, Phase IV (KMG-IV): sequencing the most valuable type-strain genomes for metagenomic binning, comparative biology and taxonomic classification.</title>
        <authorList>
            <person name="Goeker M."/>
        </authorList>
    </citation>
    <scope>NUCLEOTIDE SEQUENCE</scope>
    <source>
        <strain evidence="6">DSM 26174</strain>
    </source>
</reference>
<dbReference type="Pfam" id="PF13564">
    <property type="entry name" value="DoxX_2"/>
    <property type="match status" value="1"/>
</dbReference>
<evidence type="ECO:0000313" key="6">
    <source>
        <dbReference type="EMBL" id="MDR6238507.1"/>
    </source>
</evidence>
<keyword evidence="2 5" id="KW-0812">Transmembrane</keyword>
<accession>A0AAE3XL86</accession>
<feature type="transmembrane region" description="Helical" evidence="5">
    <location>
        <begin position="73"/>
        <end position="91"/>
    </location>
</feature>
<gene>
    <name evidence="6" type="ORF">HNQ88_001544</name>
</gene>
<evidence type="ECO:0000256" key="5">
    <source>
        <dbReference type="SAM" id="Phobius"/>
    </source>
</evidence>
<keyword evidence="4 5" id="KW-0472">Membrane</keyword>
<comment type="subcellular location">
    <subcellularLocation>
        <location evidence="1">Membrane</location>
        <topology evidence="1">Multi-pass membrane protein</topology>
    </subcellularLocation>
</comment>